<evidence type="ECO:0000256" key="5">
    <source>
        <dbReference type="ARBA" id="ARBA00022530"/>
    </source>
</evidence>
<dbReference type="PANTHER" id="PTHR12027">
    <property type="entry name" value="WNT RELATED"/>
    <property type="match status" value="1"/>
</dbReference>
<dbReference type="SMART" id="SM00097">
    <property type="entry name" value="WNT1"/>
    <property type="match status" value="1"/>
</dbReference>
<evidence type="ECO:0000256" key="6">
    <source>
        <dbReference type="ARBA" id="ARBA00022687"/>
    </source>
</evidence>
<reference evidence="13" key="1">
    <citation type="submission" date="2025-08" db="UniProtKB">
        <authorList>
            <consortium name="RefSeq"/>
        </authorList>
    </citation>
    <scope>IDENTIFICATION</scope>
    <source>
        <tissue evidence="13">Testes</tissue>
    </source>
</reference>
<comment type="similarity">
    <text evidence="2 10">Belongs to the Wnt family.</text>
</comment>
<gene>
    <name evidence="13" type="primary">Wnt6</name>
</gene>
<evidence type="ECO:0000256" key="7">
    <source>
        <dbReference type="ARBA" id="ARBA00023157"/>
    </source>
</evidence>
<dbReference type="InterPro" id="IPR043158">
    <property type="entry name" value="Wnt_C"/>
</dbReference>
<sequence length="282" mass="31520">MMAKTTIFLALFLLLLLPAKIIGLWWAVRSPFHLDQNKICKVSRKSAGVTYAVTQACSMGELLQCGCDDEVSRHAGSNSTWEWGGCADNIEFGYQKSKEFMDAQDKRRSDIRTLINLHNNEAGRLAIKKNMRIECKCHGLSGTCTVKTCWQKMPVFRFVGNRLKEKFNRATEVIGGNDGNELLPEGETIKPPTDEDLVYTAKSPDFCEPNRRVGSLGTGGRNCNNTSLDVGGCDQLCCGRGYKEETITVTENCKCRFHWCCVVNCDTCTTKKTIHKCNGYRS</sequence>
<comment type="subcellular location">
    <subcellularLocation>
        <location evidence="1 10">Secreted</location>
        <location evidence="1 10">Extracellular space</location>
        <location evidence="1 10">Extracellular matrix</location>
    </subcellularLocation>
</comment>
<keyword evidence="7" id="KW-1015">Disulfide bond</keyword>
<organism evidence="12 13">
    <name type="scientific">Saccoglossus kowalevskii</name>
    <name type="common">Acorn worm</name>
    <dbReference type="NCBI Taxonomy" id="10224"/>
    <lineage>
        <taxon>Eukaryota</taxon>
        <taxon>Metazoa</taxon>
        <taxon>Hemichordata</taxon>
        <taxon>Enteropneusta</taxon>
        <taxon>Harrimaniidae</taxon>
        <taxon>Saccoglossus</taxon>
    </lineage>
</organism>
<evidence type="ECO:0000256" key="10">
    <source>
        <dbReference type="RuleBase" id="RU003500"/>
    </source>
</evidence>
<keyword evidence="9" id="KW-0449">Lipoprotein</keyword>
<evidence type="ECO:0000256" key="2">
    <source>
        <dbReference type="ARBA" id="ARBA00005683"/>
    </source>
</evidence>
<dbReference type="PANTHER" id="PTHR12027:SF72">
    <property type="entry name" value="PROTEIN WNT-6"/>
    <property type="match status" value="1"/>
</dbReference>
<evidence type="ECO:0000256" key="8">
    <source>
        <dbReference type="ARBA" id="ARBA00023180"/>
    </source>
</evidence>
<keyword evidence="12" id="KW-1185">Reference proteome</keyword>
<dbReference type="InterPro" id="IPR005817">
    <property type="entry name" value="Wnt"/>
</dbReference>
<feature type="signal peptide" evidence="11">
    <location>
        <begin position="1"/>
        <end position="23"/>
    </location>
</feature>
<dbReference type="Pfam" id="PF00110">
    <property type="entry name" value="wnt"/>
    <property type="match status" value="1"/>
</dbReference>
<proteinExistence type="inferred from homology"/>
<feature type="chain" id="PRO_5046098343" description="Protein Wnt" evidence="11">
    <location>
        <begin position="24"/>
        <end position="282"/>
    </location>
</feature>
<dbReference type="PRINTS" id="PR01349">
    <property type="entry name" value="WNTPROTEIN"/>
</dbReference>
<protein>
    <recommendedName>
        <fullName evidence="10">Protein Wnt</fullName>
    </recommendedName>
</protein>
<dbReference type="Gene3D" id="3.30.2460.20">
    <property type="match status" value="1"/>
</dbReference>
<evidence type="ECO:0000256" key="9">
    <source>
        <dbReference type="ARBA" id="ARBA00023288"/>
    </source>
</evidence>
<keyword evidence="5" id="KW-0272">Extracellular matrix</keyword>
<evidence type="ECO:0000256" key="3">
    <source>
        <dbReference type="ARBA" id="ARBA00022473"/>
    </source>
</evidence>
<evidence type="ECO:0000313" key="13">
    <source>
        <dbReference type="RefSeq" id="XP_006825912.1"/>
    </source>
</evidence>
<evidence type="ECO:0000313" key="12">
    <source>
        <dbReference type="Proteomes" id="UP000694865"/>
    </source>
</evidence>
<keyword evidence="6 10" id="KW-0879">Wnt signaling pathway</keyword>
<accession>A0ABM0N0X1</accession>
<evidence type="ECO:0000256" key="1">
    <source>
        <dbReference type="ARBA" id="ARBA00004498"/>
    </source>
</evidence>
<name>A0ABM0N0X1_SACKO</name>
<keyword evidence="3 10" id="KW-0217">Developmental protein</keyword>
<dbReference type="InterPro" id="IPR018161">
    <property type="entry name" value="Wnt_CS"/>
</dbReference>
<dbReference type="RefSeq" id="XP_006825912.1">
    <property type="nucleotide sequence ID" value="XM_006825849.1"/>
</dbReference>
<keyword evidence="4" id="KW-0964">Secreted</keyword>
<dbReference type="Proteomes" id="UP000694865">
    <property type="component" value="Unplaced"/>
</dbReference>
<evidence type="ECO:0000256" key="11">
    <source>
        <dbReference type="SAM" id="SignalP"/>
    </source>
</evidence>
<dbReference type="GeneID" id="100313763"/>
<evidence type="ECO:0000256" key="4">
    <source>
        <dbReference type="ARBA" id="ARBA00022525"/>
    </source>
</evidence>
<dbReference type="PROSITE" id="PS00246">
    <property type="entry name" value="WNT1"/>
    <property type="match status" value="1"/>
</dbReference>
<keyword evidence="11" id="KW-0732">Signal</keyword>
<comment type="function">
    <text evidence="10">Ligand for members of the frizzled family of seven transmembrane receptors.</text>
</comment>
<keyword evidence="8" id="KW-0325">Glycoprotein</keyword>